<name>A0A4R5K7N3_9MICC</name>
<keyword evidence="3" id="KW-1185">Reference proteome</keyword>
<dbReference type="AlphaFoldDB" id="A0A4R5K7N3"/>
<evidence type="ECO:0000313" key="2">
    <source>
        <dbReference type="EMBL" id="TDF90152.1"/>
    </source>
</evidence>
<feature type="domain" description="HD" evidence="1">
    <location>
        <begin position="30"/>
        <end position="106"/>
    </location>
</feature>
<organism evidence="2 3">
    <name type="scientific">Arthrobacter terricola</name>
    <dbReference type="NCBI Taxonomy" id="2547396"/>
    <lineage>
        <taxon>Bacteria</taxon>
        <taxon>Bacillati</taxon>
        <taxon>Actinomycetota</taxon>
        <taxon>Actinomycetes</taxon>
        <taxon>Micrococcales</taxon>
        <taxon>Micrococcaceae</taxon>
        <taxon>Arthrobacter</taxon>
    </lineage>
</organism>
<sequence>MTFTVETAKVLAEVAHYRQKDKLKRPHRDHVLAVGEALVDFDDDIQIAGYLHDIAKDTPITKQALVDMGVSERAVAIIERVTRRFNDNPDSDEEVILHIAEDHDASLVKIACNAHTSLPERMQAFAEKWPDRPPATARYAEARKVLYTAVPRGESHLILDRLNPDLLSELDRLADD</sequence>
<protein>
    <submittedName>
        <fullName evidence="2">HD domain-containing protein</fullName>
    </submittedName>
</protein>
<proteinExistence type="predicted"/>
<evidence type="ECO:0000259" key="1">
    <source>
        <dbReference type="Pfam" id="PF01966"/>
    </source>
</evidence>
<evidence type="ECO:0000313" key="3">
    <source>
        <dbReference type="Proteomes" id="UP000295511"/>
    </source>
</evidence>
<dbReference type="Pfam" id="PF01966">
    <property type="entry name" value="HD"/>
    <property type="match status" value="1"/>
</dbReference>
<dbReference type="Proteomes" id="UP000295511">
    <property type="component" value="Unassembled WGS sequence"/>
</dbReference>
<dbReference type="EMBL" id="SMRU01000036">
    <property type="protein sequence ID" value="TDF90152.1"/>
    <property type="molecule type" value="Genomic_DNA"/>
</dbReference>
<dbReference type="Gene3D" id="1.10.3210.10">
    <property type="entry name" value="Hypothetical protein af1432"/>
    <property type="match status" value="1"/>
</dbReference>
<dbReference type="SUPFAM" id="SSF109604">
    <property type="entry name" value="HD-domain/PDEase-like"/>
    <property type="match status" value="1"/>
</dbReference>
<dbReference type="OrthoDB" id="9802385at2"/>
<accession>A0A4R5K7N3</accession>
<gene>
    <name evidence="2" type="ORF">E1809_22375</name>
</gene>
<dbReference type="RefSeq" id="WP_133206462.1">
    <property type="nucleotide sequence ID" value="NZ_SMRU01000036.1"/>
</dbReference>
<comment type="caution">
    <text evidence="2">The sequence shown here is derived from an EMBL/GenBank/DDBJ whole genome shotgun (WGS) entry which is preliminary data.</text>
</comment>
<dbReference type="InterPro" id="IPR006674">
    <property type="entry name" value="HD_domain"/>
</dbReference>
<reference evidence="2 3" key="1">
    <citation type="submission" date="2019-03" db="EMBL/GenBank/DDBJ databases">
        <title>Whole genome sequence of Arthrobacter sp JH1-1.</title>
        <authorList>
            <person name="Trinh H.N."/>
        </authorList>
    </citation>
    <scope>NUCLEOTIDE SEQUENCE [LARGE SCALE GENOMIC DNA]</scope>
    <source>
        <strain evidence="2 3">JH1-1</strain>
    </source>
</reference>